<sequence length="116" mass="12362">MNTVHIFTVKLRLDLNSDLRDSNIIIHNIRKLSISSDDTFDLSEVESEACGGNPSGLAGSTLPIGICLFHVGAGTIMREIISSFREVSVGGGGHTRDSMISSVVFIKDARSGGSVR</sequence>
<proteinExistence type="predicted"/>
<name>A0AAV2PP31_MEGNR</name>
<dbReference type="EMBL" id="CAXKWB010000791">
    <property type="protein sequence ID" value="CAL4062259.1"/>
    <property type="molecule type" value="Genomic_DNA"/>
</dbReference>
<gene>
    <name evidence="1" type="ORF">MNOR_LOCUS2558</name>
</gene>
<evidence type="ECO:0000313" key="2">
    <source>
        <dbReference type="Proteomes" id="UP001497623"/>
    </source>
</evidence>
<organism evidence="1 2">
    <name type="scientific">Meganyctiphanes norvegica</name>
    <name type="common">Northern krill</name>
    <name type="synonym">Thysanopoda norvegica</name>
    <dbReference type="NCBI Taxonomy" id="48144"/>
    <lineage>
        <taxon>Eukaryota</taxon>
        <taxon>Metazoa</taxon>
        <taxon>Ecdysozoa</taxon>
        <taxon>Arthropoda</taxon>
        <taxon>Crustacea</taxon>
        <taxon>Multicrustacea</taxon>
        <taxon>Malacostraca</taxon>
        <taxon>Eumalacostraca</taxon>
        <taxon>Eucarida</taxon>
        <taxon>Euphausiacea</taxon>
        <taxon>Euphausiidae</taxon>
        <taxon>Meganyctiphanes</taxon>
    </lineage>
</organism>
<dbReference type="Proteomes" id="UP001497623">
    <property type="component" value="Unassembled WGS sequence"/>
</dbReference>
<accession>A0AAV2PP31</accession>
<protein>
    <submittedName>
        <fullName evidence="1">Uncharacterized protein</fullName>
    </submittedName>
</protein>
<keyword evidence="2" id="KW-1185">Reference proteome</keyword>
<comment type="caution">
    <text evidence="1">The sequence shown here is derived from an EMBL/GenBank/DDBJ whole genome shotgun (WGS) entry which is preliminary data.</text>
</comment>
<evidence type="ECO:0000313" key="1">
    <source>
        <dbReference type="EMBL" id="CAL4062259.1"/>
    </source>
</evidence>
<feature type="non-terminal residue" evidence="1">
    <location>
        <position position="116"/>
    </location>
</feature>
<dbReference type="AlphaFoldDB" id="A0AAV2PP31"/>
<reference evidence="1 2" key="1">
    <citation type="submission" date="2024-05" db="EMBL/GenBank/DDBJ databases">
        <authorList>
            <person name="Wallberg A."/>
        </authorList>
    </citation>
    <scope>NUCLEOTIDE SEQUENCE [LARGE SCALE GENOMIC DNA]</scope>
</reference>